<dbReference type="AlphaFoldDB" id="A0AAN5D3U6"/>
<keyword evidence="4" id="KW-1185">Reference proteome</keyword>
<reference evidence="4" key="1">
    <citation type="submission" date="2022-10" db="EMBL/GenBank/DDBJ databases">
        <title>Genome assembly of Pristionchus species.</title>
        <authorList>
            <person name="Yoshida K."/>
            <person name="Sommer R.J."/>
        </authorList>
    </citation>
    <scope>NUCLEOTIDE SEQUENCE [LARGE SCALE GENOMIC DNA]</scope>
    <source>
        <strain evidence="4">RS5460</strain>
    </source>
</reference>
<sequence length="342" mass="39316">EFVLRWKIDNMGEVLGRGKVSKQVNEGGFAWTASIQRGKKIDRLFSEKIVTLMCDYERRGEWSCEAEIEFTEDVECEHNSKFGMHYNQGLVTFDNDNRAMEIKVPYPHGFFNSAEHSKATLLFSTAIKNSKIPPIIDLTKFCSPNEMGNVTLVFGDKKLQVSKEYLAIHSPVFAAMFYGDFAEKDGKEVEIKDVDYEEFIDLLQFIFLRSLVISDRYVPSLLMLADRFQMECVVNESEDHLIHTTGFDFTAKLFLADQYRLPALRDQCCKNLTSLTKKSLKKLKSSPEYVNFSADLKAAIDSIETNSDSDSEEDEDEDMEGDDEDETEKEVEEMDEEEEEEE</sequence>
<dbReference type="PANTHER" id="PTHR47022">
    <property type="entry name" value="BTB AND MATH DOMAIN-CONTAINING PROTEIN 36-RELATED"/>
    <property type="match status" value="1"/>
</dbReference>
<dbReference type="CDD" id="cd18186">
    <property type="entry name" value="BTB_POZ_ZBTB_KLHL-like"/>
    <property type="match status" value="1"/>
</dbReference>
<feature type="domain" description="BTB" evidence="2">
    <location>
        <begin position="148"/>
        <end position="215"/>
    </location>
</feature>
<feature type="non-terminal residue" evidence="3">
    <location>
        <position position="342"/>
    </location>
</feature>
<evidence type="ECO:0000313" key="3">
    <source>
        <dbReference type="EMBL" id="GMR55225.1"/>
    </source>
</evidence>
<evidence type="ECO:0000259" key="2">
    <source>
        <dbReference type="PROSITE" id="PS50097"/>
    </source>
</evidence>
<dbReference type="Pfam" id="PF00651">
    <property type="entry name" value="BTB"/>
    <property type="match status" value="1"/>
</dbReference>
<evidence type="ECO:0000313" key="4">
    <source>
        <dbReference type="Proteomes" id="UP001328107"/>
    </source>
</evidence>
<dbReference type="InterPro" id="IPR000210">
    <property type="entry name" value="BTB/POZ_dom"/>
</dbReference>
<dbReference type="Proteomes" id="UP001328107">
    <property type="component" value="Unassembled WGS sequence"/>
</dbReference>
<dbReference type="EMBL" id="BTRK01000005">
    <property type="protein sequence ID" value="GMR55225.1"/>
    <property type="molecule type" value="Genomic_DNA"/>
</dbReference>
<name>A0AAN5D3U6_9BILA</name>
<proteinExistence type="predicted"/>
<feature type="non-terminal residue" evidence="3">
    <location>
        <position position="1"/>
    </location>
</feature>
<dbReference type="SUPFAM" id="SSF54695">
    <property type="entry name" value="POZ domain"/>
    <property type="match status" value="1"/>
</dbReference>
<dbReference type="Gene3D" id="3.30.710.10">
    <property type="entry name" value="Potassium Channel Kv1.1, Chain A"/>
    <property type="match status" value="1"/>
</dbReference>
<feature type="compositionally biased region" description="Acidic residues" evidence="1">
    <location>
        <begin position="307"/>
        <end position="342"/>
    </location>
</feature>
<organism evidence="3 4">
    <name type="scientific">Pristionchus mayeri</name>
    <dbReference type="NCBI Taxonomy" id="1317129"/>
    <lineage>
        <taxon>Eukaryota</taxon>
        <taxon>Metazoa</taxon>
        <taxon>Ecdysozoa</taxon>
        <taxon>Nematoda</taxon>
        <taxon>Chromadorea</taxon>
        <taxon>Rhabditida</taxon>
        <taxon>Rhabditina</taxon>
        <taxon>Diplogasteromorpha</taxon>
        <taxon>Diplogasteroidea</taxon>
        <taxon>Neodiplogasteridae</taxon>
        <taxon>Pristionchus</taxon>
    </lineage>
</organism>
<comment type="caution">
    <text evidence="3">The sequence shown here is derived from an EMBL/GenBank/DDBJ whole genome shotgun (WGS) entry which is preliminary data.</text>
</comment>
<feature type="region of interest" description="Disordered" evidence="1">
    <location>
        <begin position="302"/>
        <end position="342"/>
    </location>
</feature>
<accession>A0AAN5D3U6</accession>
<gene>
    <name evidence="3" type="ORF">PMAYCL1PPCAC_25420</name>
</gene>
<dbReference type="SMART" id="SM00225">
    <property type="entry name" value="BTB"/>
    <property type="match status" value="1"/>
</dbReference>
<dbReference type="InterPro" id="IPR011333">
    <property type="entry name" value="SKP1/BTB/POZ_sf"/>
</dbReference>
<dbReference type="PROSITE" id="PS50097">
    <property type="entry name" value="BTB"/>
    <property type="match status" value="1"/>
</dbReference>
<evidence type="ECO:0000256" key="1">
    <source>
        <dbReference type="SAM" id="MobiDB-lite"/>
    </source>
</evidence>
<protein>
    <recommendedName>
        <fullName evidence="2">BTB domain-containing protein</fullName>
    </recommendedName>
</protein>
<dbReference type="PANTHER" id="PTHR47022:SF1">
    <property type="entry name" value="BTB AND MATH DOMAIN-CONTAINING PROTEIN 36-RELATED"/>
    <property type="match status" value="1"/>
</dbReference>